<gene>
    <name evidence="1" type="ORF">AVDCRST_MAG70-1245</name>
</gene>
<reference evidence="1" key="1">
    <citation type="submission" date="2020-02" db="EMBL/GenBank/DDBJ databases">
        <authorList>
            <person name="Meier V. D."/>
        </authorList>
    </citation>
    <scope>NUCLEOTIDE SEQUENCE</scope>
    <source>
        <strain evidence="1">AVDCRST_MAG70</strain>
    </source>
</reference>
<accession>A0A6J4UQD1</accession>
<dbReference type="AlphaFoldDB" id="A0A6J4UQD1"/>
<sequence>MVSWDGAVVHRARCGATHGKITNRARLRPGPPGLCFSSFD</sequence>
<name>A0A6J4UQD1_9BACT</name>
<dbReference type="EMBL" id="CADCWH010000196">
    <property type="protein sequence ID" value="CAA9555339.1"/>
    <property type="molecule type" value="Genomic_DNA"/>
</dbReference>
<organism evidence="1">
    <name type="scientific">uncultured Thermomicrobiales bacterium</name>
    <dbReference type="NCBI Taxonomy" id="1645740"/>
    <lineage>
        <taxon>Bacteria</taxon>
        <taxon>Pseudomonadati</taxon>
        <taxon>Thermomicrobiota</taxon>
        <taxon>Thermomicrobia</taxon>
        <taxon>Thermomicrobiales</taxon>
        <taxon>environmental samples</taxon>
    </lineage>
</organism>
<protein>
    <submittedName>
        <fullName evidence="1">Uncharacterized protein</fullName>
    </submittedName>
</protein>
<evidence type="ECO:0000313" key="1">
    <source>
        <dbReference type="EMBL" id="CAA9555339.1"/>
    </source>
</evidence>
<proteinExistence type="predicted"/>